<name>A0A067SG19_GALM3</name>
<dbReference type="EMBL" id="KL142400">
    <property type="protein sequence ID" value="KDR69880.1"/>
    <property type="molecule type" value="Genomic_DNA"/>
</dbReference>
<dbReference type="Proteomes" id="UP000027222">
    <property type="component" value="Unassembled WGS sequence"/>
</dbReference>
<organism evidence="1 2">
    <name type="scientific">Galerina marginata (strain CBS 339.88)</name>
    <dbReference type="NCBI Taxonomy" id="685588"/>
    <lineage>
        <taxon>Eukaryota</taxon>
        <taxon>Fungi</taxon>
        <taxon>Dikarya</taxon>
        <taxon>Basidiomycota</taxon>
        <taxon>Agaricomycotina</taxon>
        <taxon>Agaricomycetes</taxon>
        <taxon>Agaricomycetidae</taxon>
        <taxon>Agaricales</taxon>
        <taxon>Agaricineae</taxon>
        <taxon>Strophariaceae</taxon>
        <taxon>Galerina</taxon>
    </lineage>
</organism>
<sequence length="154" mass="17893">MSTTNVLHKIATLLETQLEHQRQTRKTTDELLNRIATLLENQWDDTRRAREAAEDNQKQKDAIQLYSGLSVVVGDHHRFTFPFASCLCRHTSSNECVKQQNVVHSGSSLGGYHRFRPISGRINRDRRNNIWRHRSEEFEKGSLERKRLGILAVE</sequence>
<evidence type="ECO:0000313" key="2">
    <source>
        <dbReference type="Proteomes" id="UP000027222"/>
    </source>
</evidence>
<proteinExistence type="predicted"/>
<evidence type="ECO:0000313" key="1">
    <source>
        <dbReference type="EMBL" id="KDR69880.1"/>
    </source>
</evidence>
<reference evidence="2" key="1">
    <citation type="journal article" date="2014" name="Proc. Natl. Acad. Sci. U.S.A.">
        <title>Extensive sampling of basidiomycete genomes demonstrates inadequacy of the white-rot/brown-rot paradigm for wood decay fungi.</title>
        <authorList>
            <person name="Riley R."/>
            <person name="Salamov A.A."/>
            <person name="Brown D.W."/>
            <person name="Nagy L.G."/>
            <person name="Floudas D."/>
            <person name="Held B.W."/>
            <person name="Levasseur A."/>
            <person name="Lombard V."/>
            <person name="Morin E."/>
            <person name="Otillar R."/>
            <person name="Lindquist E.A."/>
            <person name="Sun H."/>
            <person name="LaButti K.M."/>
            <person name="Schmutz J."/>
            <person name="Jabbour D."/>
            <person name="Luo H."/>
            <person name="Baker S.E."/>
            <person name="Pisabarro A.G."/>
            <person name="Walton J.D."/>
            <person name="Blanchette R.A."/>
            <person name="Henrissat B."/>
            <person name="Martin F."/>
            <person name="Cullen D."/>
            <person name="Hibbett D.S."/>
            <person name="Grigoriev I.V."/>
        </authorList>
    </citation>
    <scope>NUCLEOTIDE SEQUENCE [LARGE SCALE GENOMIC DNA]</scope>
    <source>
        <strain evidence="2">CBS 339.88</strain>
    </source>
</reference>
<dbReference type="HOGENOM" id="CLU_1704356_0_0_1"/>
<gene>
    <name evidence="1" type="ORF">GALMADRAFT_255733</name>
</gene>
<keyword evidence="2" id="KW-1185">Reference proteome</keyword>
<accession>A0A067SG19</accession>
<dbReference type="AlphaFoldDB" id="A0A067SG19"/>
<protein>
    <submittedName>
        <fullName evidence="1">Uncharacterized protein</fullName>
    </submittedName>
</protein>